<keyword evidence="2" id="KW-1185">Reference proteome</keyword>
<dbReference type="PaxDb" id="39947-A0A0P0WKD2"/>
<organism evidence="1 2">
    <name type="scientific">Oryza sativa subsp. japonica</name>
    <name type="common">Rice</name>
    <dbReference type="NCBI Taxonomy" id="39947"/>
    <lineage>
        <taxon>Eukaryota</taxon>
        <taxon>Viridiplantae</taxon>
        <taxon>Streptophyta</taxon>
        <taxon>Embryophyta</taxon>
        <taxon>Tracheophyta</taxon>
        <taxon>Spermatophyta</taxon>
        <taxon>Magnoliopsida</taxon>
        <taxon>Liliopsida</taxon>
        <taxon>Poales</taxon>
        <taxon>Poaceae</taxon>
        <taxon>BOP clade</taxon>
        <taxon>Oryzoideae</taxon>
        <taxon>Oryzeae</taxon>
        <taxon>Oryzinae</taxon>
        <taxon>Oryza</taxon>
        <taxon>Oryza sativa</taxon>
    </lineage>
</organism>
<dbReference type="Proteomes" id="UP000059680">
    <property type="component" value="Chromosome 5"/>
</dbReference>
<dbReference type="EMBL" id="AP014961">
    <property type="protein sequence ID" value="BAS93210.1"/>
    <property type="molecule type" value="Genomic_DNA"/>
</dbReference>
<protein>
    <submittedName>
        <fullName evidence="1">Os05g0298300 protein</fullName>
    </submittedName>
</protein>
<sequence length="247" mass="27348">MSKLRIQAADRSELLNIRLDRCPVVESSTAIPCAPMQKYWFMSLLFKDPCFLGVRLITTLVSGDAWPFLSRWTASILSTKDDDDQEPEPEGDSGCITPCARPSAKLFFIDGLGEPILAAMVRLLLNRELILEYFCLSGVGVSPWLQLLTESTEDASSSSSFRAPDDDFFSLRRGHLSRILRCFAAFCIEFSFLRLDSGNSGSLCPTLENEFVLSLMSDASIPAWRKISASGILKDVPGLPTIQCIFS</sequence>
<accession>A0A0P0WKD2</accession>
<dbReference type="Gramene" id="Os05t0298300-00">
    <property type="protein sequence ID" value="Os05t0298300-00"/>
    <property type="gene ID" value="Os05g0298300"/>
</dbReference>
<reference evidence="1 2" key="2">
    <citation type="journal article" date="2013" name="Plant Cell Physiol.">
        <title>Rice Annotation Project Database (RAP-DB): an integrative and interactive database for rice genomics.</title>
        <authorList>
            <person name="Sakai H."/>
            <person name="Lee S.S."/>
            <person name="Tanaka T."/>
            <person name="Numa H."/>
            <person name="Kim J."/>
            <person name="Kawahara Y."/>
            <person name="Wakimoto H."/>
            <person name="Yang C.C."/>
            <person name="Iwamoto M."/>
            <person name="Abe T."/>
            <person name="Yamada Y."/>
            <person name="Muto A."/>
            <person name="Inokuchi H."/>
            <person name="Ikemura T."/>
            <person name="Matsumoto T."/>
            <person name="Sasaki T."/>
            <person name="Itoh T."/>
        </authorList>
    </citation>
    <scope>NUCLEOTIDE SEQUENCE [LARGE SCALE GENOMIC DNA]</scope>
    <source>
        <strain evidence="2">cv. Nipponbare</strain>
    </source>
</reference>
<proteinExistence type="predicted"/>
<evidence type="ECO:0000313" key="1">
    <source>
        <dbReference type="EMBL" id="BAS93210.1"/>
    </source>
</evidence>
<gene>
    <name evidence="1" type="ordered locus">Os05g0298300</name>
    <name evidence="1" type="ORF">OSNPB_050298300</name>
</gene>
<name>A0A0P0WKD2_ORYSJ</name>
<dbReference type="InParanoid" id="A0A0P0WKD2"/>
<reference evidence="1 2" key="3">
    <citation type="journal article" date="2013" name="Rice">
        <title>Improvement of the Oryza sativa Nipponbare reference genome using next generation sequence and optical map data.</title>
        <authorList>
            <person name="Kawahara Y."/>
            <person name="de la Bastide M."/>
            <person name="Hamilton J.P."/>
            <person name="Kanamori H."/>
            <person name="McCombie W.R."/>
            <person name="Ouyang S."/>
            <person name="Schwartz D.C."/>
            <person name="Tanaka T."/>
            <person name="Wu J."/>
            <person name="Zhou S."/>
            <person name="Childs K.L."/>
            <person name="Davidson R.M."/>
            <person name="Lin H."/>
            <person name="Quesada-Ocampo L."/>
            <person name="Vaillancourt B."/>
            <person name="Sakai H."/>
            <person name="Lee S.S."/>
            <person name="Kim J."/>
            <person name="Numa H."/>
            <person name="Itoh T."/>
            <person name="Buell C.R."/>
            <person name="Matsumoto T."/>
        </authorList>
    </citation>
    <scope>NUCLEOTIDE SEQUENCE [LARGE SCALE GENOMIC DNA]</scope>
    <source>
        <strain evidence="2">cv. Nipponbare</strain>
    </source>
</reference>
<reference evidence="2" key="1">
    <citation type="journal article" date="2005" name="Nature">
        <title>The map-based sequence of the rice genome.</title>
        <authorList>
            <consortium name="International rice genome sequencing project (IRGSP)"/>
            <person name="Matsumoto T."/>
            <person name="Wu J."/>
            <person name="Kanamori H."/>
            <person name="Katayose Y."/>
            <person name="Fujisawa M."/>
            <person name="Namiki N."/>
            <person name="Mizuno H."/>
            <person name="Yamamoto K."/>
            <person name="Antonio B.A."/>
            <person name="Baba T."/>
            <person name="Sakata K."/>
            <person name="Nagamura Y."/>
            <person name="Aoki H."/>
            <person name="Arikawa K."/>
            <person name="Arita K."/>
            <person name="Bito T."/>
            <person name="Chiden Y."/>
            <person name="Fujitsuka N."/>
            <person name="Fukunaka R."/>
            <person name="Hamada M."/>
            <person name="Harada C."/>
            <person name="Hayashi A."/>
            <person name="Hijishita S."/>
            <person name="Honda M."/>
            <person name="Hosokawa S."/>
            <person name="Ichikawa Y."/>
            <person name="Idonuma A."/>
            <person name="Iijima M."/>
            <person name="Ikeda M."/>
            <person name="Ikeno M."/>
            <person name="Ito K."/>
            <person name="Ito S."/>
            <person name="Ito T."/>
            <person name="Ito Y."/>
            <person name="Ito Y."/>
            <person name="Iwabuchi A."/>
            <person name="Kamiya K."/>
            <person name="Karasawa W."/>
            <person name="Kurita K."/>
            <person name="Katagiri S."/>
            <person name="Kikuta A."/>
            <person name="Kobayashi H."/>
            <person name="Kobayashi N."/>
            <person name="Machita K."/>
            <person name="Maehara T."/>
            <person name="Masukawa M."/>
            <person name="Mizubayashi T."/>
            <person name="Mukai Y."/>
            <person name="Nagasaki H."/>
            <person name="Nagata Y."/>
            <person name="Naito S."/>
            <person name="Nakashima M."/>
            <person name="Nakama Y."/>
            <person name="Nakamichi Y."/>
            <person name="Nakamura M."/>
            <person name="Meguro A."/>
            <person name="Negishi M."/>
            <person name="Ohta I."/>
            <person name="Ohta T."/>
            <person name="Okamoto M."/>
            <person name="Ono N."/>
            <person name="Saji S."/>
            <person name="Sakaguchi M."/>
            <person name="Sakai K."/>
            <person name="Shibata M."/>
            <person name="Shimokawa T."/>
            <person name="Song J."/>
            <person name="Takazaki Y."/>
            <person name="Terasawa K."/>
            <person name="Tsugane M."/>
            <person name="Tsuji K."/>
            <person name="Ueda S."/>
            <person name="Waki K."/>
            <person name="Yamagata H."/>
            <person name="Yamamoto M."/>
            <person name="Yamamoto S."/>
            <person name="Yamane H."/>
            <person name="Yoshiki S."/>
            <person name="Yoshihara R."/>
            <person name="Yukawa K."/>
            <person name="Zhong H."/>
            <person name="Yano M."/>
            <person name="Yuan Q."/>
            <person name="Ouyang S."/>
            <person name="Liu J."/>
            <person name="Jones K.M."/>
            <person name="Gansberger K."/>
            <person name="Moffat K."/>
            <person name="Hill J."/>
            <person name="Bera J."/>
            <person name="Fadrosh D."/>
            <person name="Jin S."/>
            <person name="Johri S."/>
            <person name="Kim M."/>
            <person name="Overton L."/>
            <person name="Reardon M."/>
            <person name="Tsitrin T."/>
            <person name="Vuong H."/>
            <person name="Weaver B."/>
            <person name="Ciecko A."/>
            <person name="Tallon L."/>
            <person name="Jackson J."/>
            <person name="Pai G."/>
            <person name="Aken S.V."/>
            <person name="Utterback T."/>
            <person name="Reidmuller S."/>
            <person name="Feldblyum T."/>
            <person name="Hsiao J."/>
            <person name="Zismann V."/>
            <person name="Iobst S."/>
            <person name="de Vazeille A.R."/>
            <person name="Buell C.R."/>
            <person name="Ying K."/>
            <person name="Li Y."/>
            <person name="Lu T."/>
            <person name="Huang Y."/>
            <person name="Zhao Q."/>
            <person name="Feng Q."/>
            <person name="Zhang L."/>
            <person name="Zhu J."/>
            <person name="Weng Q."/>
            <person name="Mu J."/>
            <person name="Lu Y."/>
            <person name="Fan D."/>
            <person name="Liu Y."/>
            <person name="Guan J."/>
            <person name="Zhang Y."/>
            <person name="Yu S."/>
            <person name="Liu X."/>
            <person name="Zhang Y."/>
            <person name="Hong G."/>
            <person name="Han B."/>
            <person name="Choisne N."/>
            <person name="Demange N."/>
            <person name="Orjeda G."/>
            <person name="Samain S."/>
            <person name="Cattolico L."/>
            <person name="Pelletier E."/>
            <person name="Couloux A."/>
            <person name="Segurens B."/>
            <person name="Wincker P."/>
            <person name="D'Hont A."/>
            <person name="Scarpelli C."/>
            <person name="Weissenbach J."/>
            <person name="Salanoubat M."/>
            <person name="Quetier F."/>
            <person name="Yu Y."/>
            <person name="Kim H.R."/>
            <person name="Rambo T."/>
            <person name="Currie J."/>
            <person name="Collura K."/>
            <person name="Luo M."/>
            <person name="Yang T."/>
            <person name="Ammiraju J.S.S."/>
            <person name="Engler F."/>
            <person name="Soderlund C."/>
            <person name="Wing R.A."/>
            <person name="Palmer L.E."/>
            <person name="de la Bastide M."/>
            <person name="Spiegel L."/>
            <person name="Nascimento L."/>
            <person name="Zutavern T."/>
            <person name="O'Shaughnessy A."/>
            <person name="Dike S."/>
            <person name="Dedhia N."/>
            <person name="Preston R."/>
            <person name="Balija V."/>
            <person name="McCombie W.R."/>
            <person name="Chow T."/>
            <person name="Chen H."/>
            <person name="Chung M."/>
            <person name="Chen C."/>
            <person name="Shaw J."/>
            <person name="Wu H."/>
            <person name="Hsiao K."/>
            <person name="Chao Y."/>
            <person name="Chu M."/>
            <person name="Cheng C."/>
            <person name="Hour A."/>
            <person name="Lee P."/>
            <person name="Lin S."/>
            <person name="Lin Y."/>
            <person name="Liou J."/>
            <person name="Liu S."/>
            <person name="Hsing Y."/>
            <person name="Raghuvanshi S."/>
            <person name="Mohanty A."/>
            <person name="Bharti A.K."/>
            <person name="Gaur A."/>
            <person name="Gupta V."/>
            <person name="Kumar D."/>
            <person name="Ravi V."/>
            <person name="Vij S."/>
            <person name="Kapur A."/>
            <person name="Khurana P."/>
            <person name="Khurana P."/>
            <person name="Khurana J.P."/>
            <person name="Tyagi A.K."/>
            <person name="Gaikwad K."/>
            <person name="Singh A."/>
            <person name="Dalal V."/>
            <person name="Srivastava S."/>
            <person name="Dixit A."/>
            <person name="Pal A.K."/>
            <person name="Ghazi I.A."/>
            <person name="Yadav M."/>
            <person name="Pandit A."/>
            <person name="Bhargava A."/>
            <person name="Sureshbabu K."/>
            <person name="Batra K."/>
            <person name="Sharma T.R."/>
            <person name="Mohapatra T."/>
            <person name="Singh N.K."/>
            <person name="Messing J."/>
            <person name="Nelson A.B."/>
            <person name="Fuks G."/>
            <person name="Kavchok S."/>
            <person name="Keizer G."/>
            <person name="Linton E."/>
            <person name="Llaca V."/>
            <person name="Song R."/>
            <person name="Tanyolac B."/>
            <person name="Young S."/>
            <person name="Ho-Il K."/>
            <person name="Hahn J.H."/>
            <person name="Sangsakoo G."/>
            <person name="Vanavichit A."/>
            <person name="de Mattos Luiz.A.T."/>
            <person name="Zimmer P.D."/>
            <person name="Malone G."/>
            <person name="Dellagostin O."/>
            <person name="de Oliveira A.C."/>
            <person name="Bevan M."/>
            <person name="Bancroft I."/>
            <person name="Minx P."/>
            <person name="Cordum H."/>
            <person name="Wilson R."/>
            <person name="Cheng Z."/>
            <person name="Jin W."/>
            <person name="Jiang J."/>
            <person name="Leong S.A."/>
            <person name="Iwama H."/>
            <person name="Gojobori T."/>
            <person name="Itoh T."/>
            <person name="Niimura Y."/>
            <person name="Fujii Y."/>
            <person name="Habara T."/>
            <person name="Sakai H."/>
            <person name="Sato Y."/>
            <person name="Wilson G."/>
            <person name="Kumar K."/>
            <person name="McCouch S."/>
            <person name="Juretic N."/>
            <person name="Hoen D."/>
            <person name="Wright S."/>
            <person name="Bruskiewich R."/>
            <person name="Bureau T."/>
            <person name="Miyao A."/>
            <person name="Hirochika H."/>
            <person name="Nishikawa T."/>
            <person name="Kadowaki K."/>
            <person name="Sugiura M."/>
            <person name="Burr B."/>
            <person name="Sasaki T."/>
        </authorList>
    </citation>
    <scope>NUCLEOTIDE SEQUENCE [LARGE SCALE GENOMIC DNA]</scope>
    <source>
        <strain evidence="2">cv. Nipponbare</strain>
    </source>
</reference>
<evidence type="ECO:0000313" key="2">
    <source>
        <dbReference type="Proteomes" id="UP000059680"/>
    </source>
</evidence>
<dbReference type="AlphaFoldDB" id="A0A0P0WKD2"/>